<keyword evidence="5" id="KW-0458">Lysosome</keyword>
<dbReference type="GeneID" id="27687037"/>
<sequence>MESKLDTALDSAYESVVSLAATFGANPRLTSTARLSSNQTESVTGILLVDSEGLCLSAKGVAPPLAAGYIASIALRASRLAQHHSSNTEKDDSLPTVCIESSAMNILIRQDDEMTLAVYKTA</sequence>
<dbReference type="OMA" id="ECPTINI"/>
<comment type="similarity">
    <text evidence="3">Belongs to the LAMTOR5 family.</text>
</comment>
<accession>A0A0L0HL08</accession>
<evidence type="ECO:0000256" key="4">
    <source>
        <dbReference type="ARBA" id="ARBA00022490"/>
    </source>
</evidence>
<dbReference type="Gene3D" id="3.30.450.30">
    <property type="entry name" value="Dynein light chain 2a, cytoplasmic"/>
    <property type="match status" value="1"/>
</dbReference>
<dbReference type="InterPro" id="IPR024135">
    <property type="entry name" value="LAMTOR5"/>
</dbReference>
<dbReference type="GO" id="GO:0005085">
    <property type="term" value="F:guanyl-nucleotide exchange factor activity"/>
    <property type="evidence" value="ECO:0007669"/>
    <property type="project" value="TreeGrafter"/>
</dbReference>
<dbReference type="GO" id="GO:0071230">
    <property type="term" value="P:cellular response to amino acid stimulus"/>
    <property type="evidence" value="ECO:0007669"/>
    <property type="project" value="TreeGrafter"/>
</dbReference>
<name>A0A0L0HL08_SPIPD</name>
<evidence type="ECO:0000256" key="2">
    <source>
        <dbReference type="ARBA" id="ARBA00004496"/>
    </source>
</evidence>
<protein>
    <recommendedName>
        <fullName evidence="6">Late endosomal/lysosomal adaptor and MAPK and MTOR activator 5</fullName>
    </recommendedName>
</protein>
<evidence type="ECO:0000256" key="5">
    <source>
        <dbReference type="ARBA" id="ARBA00023228"/>
    </source>
</evidence>
<dbReference type="RefSeq" id="XP_016609772.1">
    <property type="nucleotide sequence ID" value="XM_016751789.1"/>
</dbReference>
<keyword evidence="4" id="KW-0963">Cytoplasm</keyword>
<dbReference type="PANTHER" id="PTHR13342:SF2">
    <property type="entry name" value="RAGULATOR COMPLEX PROTEIN LAMTOR5"/>
    <property type="match status" value="1"/>
</dbReference>
<evidence type="ECO:0000313" key="7">
    <source>
        <dbReference type="EMBL" id="KND01733.1"/>
    </source>
</evidence>
<dbReference type="EMBL" id="KQ257454">
    <property type="protein sequence ID" value="KND01733.1"/>
    <property type="molecule type" value="Genomic_DNA"/>
</dbReference>
<dbReference type="GO" id="GO:0071986">
    <property type="term" value="C:Ragulator complex"/>
    <property type="evidence" value="ECO:0007669"/>
    <property type="project" value="InterPro"/>
</dbReference>
<dbReference type="Pfam" id="PF16672">
    <property type="entry name" value="LAMTOR5"/>
    <property type="match status" value="1"/>
</dbReference>
<keyword evidence="8" id="KW-1185">Reference proteome</keyword>
<comment type="subcellular location">
    <subcellularLocation>
        <location evidence="2">Cytoplasm</location>
    </subcellularLocation>
    <subcellularLocation>
        <location evidence="1">Lysosome</location>
    </subcellularLocation>
</comment>
<evidence type="ECO:0000256" key="3">
    <source>
        <dbReference type="ARBA" id="ARBA00007795"/>
    </source>
</evidence>
<evidence type="ECO:0000256" key="1">
    <source>
        <dbReference type="ARBA" id="ARBA00004371"/>
    </source>
</evidence>
<dbReference type="AlphaFoldDB" id="A0A0L0HL08"/>
<gene>
    <name evidence="7" type="ORF">SPPG_03526</name>
</gene>
<dbReference type="GO" id="GO:0043066">
    <property type="term" value="P:negative regulation of apoptotic process"/>
    <property type="evidence" value="ECO:0007669"/>
    <property type="project" value="InterPro"/>
</dbReference>
<dbReference type="GO" id="GO:1904263">
    <property type="term" value="P:positive regulation of TORC1 signaling"/>
    <property type="evidence" value="ECO:0007669"/>
    <property type="project" value="TreeGrafter"/>
</dbReference>
<organism evidence="7 8">
    <name type="scientific">Spizellomyces punctatus (strain DAOM BR117)</name>
    <dbReference type="NCBI Taxonomy" id="645134"/>
    <lineage>
        <taxon>Eukaryota</taxon>
        <taxon>Fungi</taxon>
        <taxon>Fungi incertae sedis</taxon>
        <taxon>Chytridiomycota</taxon>
        <taxon>Chytridiomycota incertae sedis</taxon>
        <taxon>Chytridiomycetes</taxon>
        <taxon>Spizellomycetales</taxon>
        <taxon>Spizellomycetaceae</taxon>
        <taxon>Spizellomyces</taxon>
    </lineage>
</organism>
<evidence type="ECO:0000256" key="6">
    <source>
        <dbReference type="ARBA" id="ARBA00032692"/>
    </source>
</evidence>
<evidence type="ECO:0000313" key="8">
    <source>
        <dbReference type="Proteomes" id="UP000053201"/>
    </source>
</evidence>
<dbReference type="InParanoid" id="A0A0L0HL08"/>
<dbReference type="SUPFAM" id="SSF103196">
    <property type="entry name" value="Roadblock/LC7 domain"/>
    <property type="match status" value="1"/>
</dbReference>
<dbReference type="OrthoDB" id="76862at2759"/>
<dbReference type="Proteomes" id="UP000053201">
    <property type="component" value="Unassembled WGS sequence"/>
</dbReference>
<dbReference type="eggNOG" id="ENOG502S74J">
    <property type="taxonomic scope" value="Eukaryota"/>
</dbReference>
<dbReference type="PANTHER" id="PTHR13342">
    <property type="entry name" value="RAGULATOR COMPLEX PROTEIN LAMTOR5"/>
    <property type="match status" value="1"/>
</dbReference>
<dbReference type="VEuPathDB" id="FungiDB:SPPG_03526"/>
<proteinExistence type="inferred from homology"/>
<reference evidence="7 8" key="1">
    <citation type="submission" date="2009-08" db="EMBL/GenBank/DDBJ databases">
        <title>The Genome Sequence of Spizellomyces punctatus strain DAOM BR117.</title>
        <authorList>
            <consortium name="The Broad Institute Genome Sequencing Platform"/>
            <person name="Russ C."/>
            <person name="Cuomo C."/>
            <person name="Shea T."/>
            <person name="Young S.K."/>
            <person name="Zeng Q."/>
            <person name="Koehrsen M."/>
            <person name="Haas B."/>
            <person name="Borodovsky M."/>
            <person name="Guigo R."/>
            <person name="Alvarado L."/>
            <person name="Berlin A."/>
            <person name="Bochicchio J."/>
            <person name="Borenstein D."/>
            <person name="Chapman S."/>
            <person name="Chen Z."/>
            <person name="Engels R."/>
            <person name="Freedman E."/>
            <person name="Gellesch M."/>
            <person name="Goldberg J."/>
            <person name="Griggs A."/>
            <person name="Gujja S."/>
            <person name="Heiman D."/>
            <person name="Hepburn T."/>
            <person name="Howarth C."/>
            <person name="Jen D."/>
            <person name="Larson L."/>
            <person name="Lewis B."/>
            <person name="Mehta T."/>
            <person name="Park D."/>
            <person name="Pearson M."/>
            <person name="Roberts A."/>
            <person name="Saif S."/>
            <person name="Shenoy N."/>
            <person name="Sisk P."/>
            <person name="Stolte C."/>
            <person name="Sykes S."/>
            <person name="Thomson T."/>
            <person name="Walk T."/>
            <person name="White J."/>
            <person name="Yandava C."/>
            <person name="Burger G."/>
            <person name="Gray M.W."/>
            <person name="Holland P.W.H."/>
            <person name="King N."/>
            <person name="Lang F.B.F."/>
            <person name="Roger A.J."/>
            <person name="Ruiz-Trillo I."/>
            <person name="Lander E."/>
            <person name="Nusbaum C."/>
        </authorList>
    </citation>
    <scope>NUCLEOTIDE SEQUENCE [LARGE SCALE GENOMIC DNA]</scope>
    <source>
        <strain evidence="7 8">DAOM BR117</strain>
    </source>
</reference>